<comment type="caution">
    <text evidence="2">The sequence shown here is derived from an EMBL/GenBank/DDBJ whole genome shotgun (WGS) entry which is preliminary data.</text>
</comment>
<evidence type="ECO:0000313" key="3">
    <source>
        <dbReference type="Proteomes" id="UP000475249"/>
    </source>
</evidence>
<name>A0A6L9EAZ8_9FLAO</name>
<dbReference type="RefSeq" id="WP_161434894.1">
    <property type="nucleotide sequence ID" value="NZ_WXYO01000003.1"/>
</dbReference>
<protein>
    <recommendedName>
        <fullName evidence="4">Tetratricopeptide repeat-containing protein</fullName>
    </recommendedName>
</protein>
<proteinExistence type="predicted"/>
<gene>
    <name evidence="2" type="ORF">GTQ38_07575</name>
</gene>
<keyword evidence="1" id="KW-0472">Membrane</keyword>
<evidence type="ECO:0000256" key="1">
    <source>
        <dbReference type="SAM" id="Phobius"/>
    </source>
</evidence>
<keyword evidence="3" id="KW-1185">Reference proteome</keyword>
<accession>A0A6L9EAZ8</accession>
<keyword evidence="1" id="KW-0812">Transmembrane</keyword>
<sequence>MDIDKNLQRFIDDKTSDEEADALLEVWITKTKDAELRTEASSILQKDYGLGRNPKKGGKLKYLRPLLVAASLALLFSMFFINRDDFSATELAAQYVDTESLTHPGNSKGVTELDTNRTRAIVAFNNTDFNLAIVHFNQIKTTSEEDKYYLGLAYMKSGQIQQAIDTFEEVGERNDVRFRQEINWFLALSHLLNGNTPKATESIKNIQNGDWKYDDAQKLLHHINK</sequence>
<reference evidence="2 3" key="1">
    <citation type="submission" date="2020-01" db="EMBL/GenBank/DDBJ databases">
        <title>Bacteria diversity of Porities sp.</title>
        <authorList>
            <person name="Wang G."/>
        </authorList>
    </citation>
    <scope>NUCLEOTIDE SEQUENCE [LARGE SCALE GENOMIC DNA]</scope>
    <source>
        <strain evidence="2 3">R33</strain>
    </source>
</reference>
<organism evidence="2 3">
    <name type="scientific">Poritiphilus flavus</name>
    <dbReference type="NCBI Taxonomy" id="2697053"/>
    <lineage>
        <taxon>Bacteria</taxon>
        <taxon>Pseudomonadati</taxon>
        <taxon>Bacteroidota</taxon>
        <taxon>Flavobacteriia</taxon>
        <taxon>Flavobacteriales</taxon>
        <taxon>Flavobacteriaceae</taxon>
        <taxon>Poritiphilus</taxon>
    </lineage>
</organism>
<evidence type="ECO:0000313" key="2">
    <source>
        <dbReference type="EMBL" id="NAS11854.1"/>
    </source>
</evidence>
<dbReference type="Proteomes" id="UP000475249">
    <property type="component" value="Unassembled WGS sequence"/>
</dbReference>
<feature type="transmembrane region" description="Helical" evidence="1">
    <location>
        <begin position="62"/>
        <end position="81"/>
    </location>
</feature>
<evidence type="ECO:0008006" key="4">
    <source>
        <dbReference type="Google" id="ProtNLM"/>
    </source>
</evidence>
<dbReference type="EMBL" id="WXYO01000003">
    <property type="protein sequence ID" value="NAS11854.1"/>
    <property type="molecule type" value="Genomic_DNA"/>
</dbReference>
<dbReference type="SUPFAM" id="SSF48452">
    <property type="entry name" value="TPR-like"/>
    <property type="match status" value="1"/>
</dbReference>
<dbReference type="Gene3D" id="1.25.40.10">
    <property type="entry name" value="Tetratricopeptide repeat domain"/>
    <property type="match status" value="1"/>
</dbReference>
<dbReference type="InterPro" id="IPR011990">
    <property type="entry name" value="TPR-like_helical_dom_sf"/>
</dbReference>
<keyword evidence="1" id="KW-1133">Transmembrane helix</keyword>
<dbReference type="AlphaFoldDB" id="A0A6L9EAZ8"/>